<name>A0ABN9PS14_9DINO</name>
<feature type="region of interest" description="Disordered" evidence="1">
    <location>
        <begin position="730"/>
        <end position="871"/>
    </location>
</feature>
<evidence type="ECO:0008006" key="4">
    <source>
        <dbReference type="Google" id="ProtNLM"/>
    </source>
</evidence>
<evidence type="ECO:0000313" key="2">
    <source>
        <dbReference type="EMBL" id="CAK0795779.1"/>
    </source>
</evidence>
<feature type="compositionally biased region" description="Basic and acidic residues" evidence="1">
    <location>
        <begin position="98"/>
        <end position="108"/>
    </location>
</feature>
<feature type="compositionally biased region" description="Basic and acidic residues" evidence="1">
    <location>
        <begin position="756"/>
        <end position="767"/>
    </location>
</feature>
<proteinExistence type="predicted"/>
<evidence type="ECO:0000256" key="1">
    <source>
        <dbReference type="SAM" id="MobiDB-lite"/>
    </source>
</evidence>
<protein>
    <recommendedName>
        <fullName evidence="4">RING-type domain-containing protein</fullName>
    </recommendedName>
</protein>
<dbReference type="SUPFAM" id="SSF57850">
    <property type="entry name" value="RING/U-box"/>
    <property type="match status" value="1"/>
</dbReference>
<feature type="compositionally biased region" description="Low complexity" evidence="1">
    <location>
        <begin position="743"/>
        <end position="753"/>
    </location>
</feature>
<feature type="region of interest" description="Disordered" evidence="1">
    <location>
        <begin position="151"/>
        <end position="194"/>
    </location>
</feature>
<feature type="compositionally biased region" description="Basic residues" evidence="1">
    <location>
        <begin position="857"/>
        <end position="871"/>
    </location>
</feature>
<accession>A0ABN9PS14</accession>
<feature type="non-terminal residue" evidence="2">
    <location>
        <position position="871"/>
    </location>
</feature>
<feature type="compositionally biased region" description="Basic residues" evidence="1">
    <location>
        <begin position="768"/>
        <end position="782"/>
    </location>
</feature>
<evidence type="ECO:0000313" key="3">
    <source>
        <dbReference type="Proteomes" id="UP001189429"/>
    </source>
</evidence>
<dbReference type="EMBL" id="CAUYUJ010001403">
    <property type="protein sequence ID" value="CAK0795779.1"/>
    <property type="molecule type" value="Genomic_DNA"/>
</dbReference>
<organism evidence="2 3">
    <name type="scientific">Prorocentrum cordatum</name>
    <dbReference type="NCBI Taxonomy" id="2364126"/>
    <lineage>
        <taxon>Eukaryota</taxon>
        <taxon>Sar</taxon>
        <taxon>Alveolata</taxon>
        <taxon>Dinophyceae</taxon>
        <taxon>Prorocentrales</taxon>
        <taxon>Prorocentraceae</taxon>
        <taxon>Prorocentrum</taxon>
    </lineage>
</organism>
<gene>
    <name evidence="2" type="ORF">PCOR1329_LOCUS5336</name>
</gene>
<keyword evidence="3" id="KW-1185">Reference proteome</keyword>
<feature type="region of interest" description="Disordered" evidence="1">
    <location>
        <begin position="98"/>
        <end position="131"/>
    </location>
</feature>
<dbReference type="Proteomes" id="UP001189429">
    <property type="component" value="Unassembled WGS sequence"/>
</dbReference>
<sequence length="871" mass="93225">MAASCAICKQALEDGEELVRLGCLRGPCHKECVNAHMQVHGLDFANFPCPECRTTERQLQSMEAARLQRQQVVSSSGSSAAAGRRRAAVFRIPLAQGGERRITGENRRSRSPPPRVVADSPIMQPESPGGAIVPAASPIGRAVVPAASPIGRGLSQSISPSQSQPSRPQGPAITDADFGFTLTDNTAAGGDGAPVPDPSLAAIRALDAVPNAAAFRTALHPTGLFNGLQDERGTRETAKQWLGEMLADPRDHKEVGMDPSFSIRLLLPRPFRAAVVAVASREGWQPEALMQGIMSNAGWLERHATVLKETADETHSRKPTIAIFCAAMPPTRKTSLARFVSVSLLGDTDEGRQLQACTCGDATLRGLLNCISTHERSGLVNDEITTAYDTTFSQGSRGCHYAGKPTMLKFVNGERSITMTGHGAVNLGTYGFLHQVWGEIPAVEEVLQRDSIGFRKRFNTIWFGEAAGHPTQNTEQSTILLTALMSWMCQNALPQQEVHCFDNFSLSMYRAFMSGISNFIDENPGLDQLIREKLQFADTDILRPTVLHMFAFICLPRLVSYRTQPSGKAGGHAHVSLVWSLPGGNAGLLAPVSRQLPRGDAADLRVEPFASSARASHRWRSEAVAHEAAEARVAPVAHEAALSEGELSRASGSAAAFERLAAQRIAQLPKVHLALLLPSLGLSGNGSFAYSGSREEAPMALAFAASAATAFIPGGVLPSAAPALRAGAGASAPEQGRAGAGAGWAAAAWGAPPARHHGEQDGGEGHATRPRRGLRGLRHRPPGQRPVRAGPRGRRGRLGPVRVRPRGLQQVHRVRAVVPRGGTQARPHLHAGLARPGGPRLRADSRRALLFRGGPLRSRRARQAQRQRWRE</sequence>
<comment type="caution">
    <text evidence="2">The sequence shown here is derived from an EMBL/GenBank/DDBJ whole genome shotgun (WGS) entry which is preliminary data.</text>
</comment>
<reference evidence="2" key="1">
    <citation type="submission" date="2023-10" db="EMBL/GenBank/DDBJ databases">
        <authorList>
            <person name="Chen Y."/>
            <person name="Shah S."/>
            <person name="Dougan E. K."/>
            <person name="Thang M."/>
            <person name="Chan C."/>
        </authorList>
    </citation>
    <scope>NUCLEOTIDE SEQUENCE [LARGE SCALE GENOMIC DNA]</scope>
</reference>
<feature type="compositionally biased region" description="Low complexity" evidence="1">
    <location>
        <begin position="155"/>
        <end position="171"/>
    </location>
</feature>